<evidence type="ECO:0008006" key="15">
    <source>
        <dbReference type="Google" id="ProtNLM"/>
    </source>
</evidence>
<evidence type="ECO:0000256" key="11">
    <source>
        <dbReference type="RuleBase" id="RU000461"/>
    </source>
</evidence>
<comment type="pathway">
    <text evidence="2">Alkaloid biosynthesis.</text>
</comment>
<dbReference type="AlphaFoldDB" id="A0A4Y7J050"/>
<dbReference type="GO" id="GO:0004497">
    <property type="term" value="F:monooxygenase activity"/>
    <property type="evidence" value="ECO:0007669"/>
    <property type="project" value="UniProtKB-KW"/>
</dbReference>
<comment type="cofactor">
    <cofactor evidence="10">
        <name>heme</name>
        <dbReference type="ChEBI" id="CHEBI:30413"/>
    </cofactor>
</comment>
<dbReference type="InterPro" id="IPR002401">
    <property type="entry name" value="Cyt_P450_E_grp-I"/>
</dbReference>
<gene>
    <name evidence="13" type="ORF">C5167_012181</name>
</gene>
<keyword evidence="11" id="KW-0503">Monooxygenase</keyword>
<evidence type="ECO:0000256" key="5">
    <source>
        <dbReference type="ARBA" id="ARBA00022723"/>
    </source>
</evidence>
<keyword evidence="5 10" id="KW-0479">Metal-binding</keyword>
<dbReference type="STRING" id="3469.A0A4Y7J050"/>
<dbReference type="InterPro" id="IPR050651">
    <property type="entry name" value="Plant_Cytochrome_P450_Monoox"/>
</dbReference>
<evidence type="ECO:0000256" key="10">
    <source>
        <dbReference type="PIRSR" id="PIRSR602401-1"/>
    </source>
</evidence>
<keyword evidence="8 10" id="KW-0408">Iron</keyword>
<keyword evidence="14" id="KW-1185">Reference proteome</keyword>
<proteinExistence type="inferred from homology"/>
<dbReference type="PRINTS" id="PR00463">
    <property type="entry name" value="EP450I"/>
</dbReference>
<dbReference type="GO" id="GO:0016705">
    <property type="term" value="F:oxidoreductase activity, acting on paired donors, with incorporation or reduction of molecular oxygen"/>
    <property type="evidence" value="ECO:0007669"/>
    <property type="project" value="InterPro"/>
</dbReference>
<dbReference type="GO" id="GO:0033075">
    <property type="term" value="P:isoquinoline alkaloid biosynthetic process"/>
    <property type="evidence" value="ECO:0007669"/>
    <property type="project" value="UniProtKB-ARBA"/>
</dbReference>
<organism evidence="13 14">
    <name type="scientific">Papaver somniferum</name>
    <name type="common">Opium poppy</name>
    <dbReference type="NCBI Taxonomy" id="3469"/>
    <lineage>
        <taxon>Eukaryota</taxon>
        <taxon>Viridiplantae</taxon>
        <taxon>Streptophyta</taxon>
        <taxon>Embryophyta</taxon>
        <taxon>Tracheophyta</taxon>
        <taxon>Spermatophyta</taxon>
        <taxon>Magnoliopsida</taxon>
        <taxon>Ranunculales</taxon>
        <taxon>Papaveraceae</taxon>
        <taxon>Papaveroideae</taxon>
        <taxon>Papaver</taxon>
    </lineage>
</organism>
<keyword evidence="4 12" id="KW-0812">Transmembrane</keyword>
<dbReference type="FunFam" id="1.10.630.10:FF:000026">
    <property type="entry name" value="Cytochrome P450 82C4"/>
    <property type="match status" value="1"/>
</dbReference>
<evidence type="ECO:0000256" key="8">
    <source>
        <dbReference type="ARBA" id="ARBA00023004"/>
    </source>
</evidence>
<dbReference type="SUPFAM" id="SSF48264">
    <property type="entry name" value="Cytochrome P450"/>
    <property type="match status" value="1"/>
</dbReference>
<evidence type="ECO:0000313" key="13">
    <source>
        <dbReference type="EMBL" id="RZC53331.1"/>
    </source>
</evidence>
<dbReference type="Gene3D" id="1.10.630.10">
    <property type="entry name" value="Cytochrome P450"/>
    <property type="match status" value="1"/>
</dbReference>
<dbReference type="PROSITE" id="PS00086">
    <property type="entry name" value="CYTOCHROME_P450"/>
    <property type="match status" value="1"/>
</dbReference>
<evidence type="ECO:0000256" key="2">
    <source>
        <dbReference type="ARBA" id="ARBA00004913"/>
    </source>
</evidence>
<evidence type="ECO:0000256" key="7">
    <source>
        <dbReference type="ARBA" id="ARBA00023002"/>
    </source>
</evidence>
<dbReference type="EMBL" id="CM010717">
    <property type="protein sequence ID" value="RZC53331.1"/>
    <property type="molecule type" value="Genomic_DNA"/>
</dbReference>
<dbReference type="OrthoDB" id="2789670at2759"/>
<dbReference type="Pfam" id="PF00067">
    <property type="entry name" value="p450"/>
    <property type="match status" value="1"/>
</dbReference>
<sequence length="536" mass="60415">MDVNHLYNYLISTPSSTVVTGGIVALVLFLYFLRLTWKTSTRSSKLKEPPVPAGGWPIIGHLLVLGGPDLPHIALGKLAEKYGPVFTINIGVHKSLIVSDWEVVKECFTINDKIWSSRPLQVAMKIMGTAMFGFSPYGHYWRELRKIMNREVLSHSRIESLHHVWASEINTSVKELYQTWGEKTNGGGPVLHDMTRWVCDLTLNMSVKMAVGKRYNFRDASEDDEAARCQYALREFFRLVGLFIPSDALPFLGWLDIGGYQKVMKKVARDLDALMQGWLDEHKKERLLSGPNKKAAEKDFMDVMINILEDQNTKLSDIYDADTINKATCLTLILGGADTNMVSIVWVLSLLVNHPHELKKVHDELDIHVGRDRQVDESDIKNLVYLQAVIKEEFRLYSGPLSGMRKATEDCVVAGYHVPKGTQLIINASKIHRDPRVWSDPLQFKPERFLTENVGIDVRGQDYELLPFGAGRRICPGTSFALQVLPLALARLIHGFEFSTPNNVPVDMTECPGLQNAKAIPLEVLITPRLPSKLYV</sequence>
<dbReference type="GO" id="GO:0020037">
    <property type="term" value="F:heme binding"/>
    <property type="evidence" value="ECO:0007669"/>
    <property type="project" value="InterPro"/>
</dbReference>
<evidence type="ECO:0000256" key="9">
    <source>
        <dbReference type="ARBA" id="ARBA00023136"/>
    </source>
</evidence>
<feature type="binding site" description="axial binding residue" evidence="10">
    <location>
        <position position="475"/>
    </location>
    <ligand>
        <name>heme</name>
        <dbReference type="ChEBI" id="CHEBI:30413"/>
    </ligand>
    <ligandPart>
        <name>Fe</name>
        <dbReference type="ChEBI" id="CHEBI:18248"/>
    </ligandPart>
</feature>
<accession>A0A4Y7J050</accession>
<dbReference type="GO" id="GO:0005506">
    <property type="term" value="F:iron ion binding"/>
    <property type="evidence" value="ECO:0007669"/>
    <property type="project" value="InterPro"/>
</dbReference>
<feature type="transmembrane region" description="Helical" evidence="12">
    <location>
        <begin position="6"/>
        <end position="33"/>
    </location>
</feature>
<keyword evidence="3 10" id="KW-0349">Heme</keyword>
<dbReference type="InterPro" id="IPR036396">
    <property type="entry name" value="Cyt_P450_sf"/>
</dbReference>
<dbReference type="PANTHER" id="PTHR47947">
    <property type="entry name" value="CYTOCHROME P450 82C3-RELATED"/>
    <property type="match status" value="1"/>
</dbReference>
<dbReference type="InterPro" id="IPR001128">
    <property type="entry name" value="Cyt_P450"/>
</dbReference>
<dbReference type="GO" id="GO:0016020">
    <property type="term" value="C:membrane"/>
    <property type="evidence" value="ECO:0007669"/>
    <property type="project" value="UniProtKB-SubCell"/>
</dbReference>
<evidence type="ECO:0000256" key="3">
    <source>
        <dbReference type="ARBA" id="ARBA00022617"/>
    </source>
</evidence>
<evidence type="ECO:0000256" key="6">
    <source>
        <dbReference type="ARBA" id="ARBA00022989"/>
    </source>
</evidence>
<comment type="similarity">
    <text evidence="11">Belongs to the cytochrome P450 family.</text>
</comment>
<dbReference type="OMA" id="VWASEIN"/>
<evidence type="ECO:0000256" key="12">
    <source>
        <dbReference type="SAM" id="Phobius"/>
    </source>
</evidence>
<keyword evidence="6 12" id="KW-1133">Transmembrane helix</keyword>
<evidence type="ECO:0000256" key="1">
    <source>
        <dbReference type="ARBA" id="ARBA00004167"/>
    </source>
</evidence>
<keyword evidence="7 11" id="KW-0560">Oxidoreductase</keyword>
<keyword evidence="9 12" id="KW-0472">Membrane</keyword>
<dbReference type="Gramene" id="RZC53331">
    <property type="protein sequence ID" value="RZC53331"/>
    <property type="gene ID" value="C5167_012181"/>
</dbReference>
<reference evidence="13 14" key="1">
    <citation type="journal article" date="2018" name="Science">
        <title>The opium poppy genome and morphinan production.</title>
        <authorList>
            <person name="Guo L."/>
            <person name="Winzer T."/>
            <person name="Yang X."/>
            <person name="Li Y."/>
            <person name="Ning Z."/>
            <person name="He Z."/>
            <person name="Teodor R."/>
            <person name="Lu Y."/>
            <person name="Bowser T.A."/>
            <person name="Graham I.A."/>
            <person name="Ye K."/>
        </authorList>
    </citation>
    <scope>NUCLEOTIDE SEQUENCE [LARGE SCALE GENOMIC DNA]</scope>
    <source>
        <strain evidence="14">cv. HN1</strain>
        <tissue evidence="13">Leaves</tissue>
    </source>
</reference>
<dbReference type="InterPro" id="IPR017972">
    <property type="entry name" value="Cyt_P450_CS"/>
</dbReference>
<dbReference type="Proteomes" id="UP000316621">
    <property type="component" value="Chromosome 3"/>
</dbReference>
<dbReference type="PANTHER" id="PTHR47947:SF19">
    <property type="entry name" value="CYTOCHROME P450 82C3-RELATED"/>
    <property type="match status" value="1"/>
</dbReference>
<dbReference type="PRINTS" id="PR00385">
    <property type="entry name" value="P450"/>
</dbReference>
<dbReference type="CDD" id="cd20654">
    <property type="entry name" value="CYP82"/>
    <property type="match status" value="1"/>
</dbReference>
<evidence type="ECO:0000256" key="4">
    <source>
        <dbReference type="ARBA" id="ARBA00022692"/>
    </source>
</evidence>
<protein>
    <recommendedName>
        <fullName evidence="15">Cytochrome P450</fullName>
    </recommendedName>
</protein>
<name>A0A4Y7J050_PAPSO</name>
<evidence type="ECO:0000313" key="14">
    <source>
        <dbReference type="Proteomes" id="UP000316621"/>
    </source>
</evidence>
<comment type="subcellular location">
    <subcellularLocation>
        <location evidence="1">Membrane</location>
        <topology evidence="1">Single-pass membrane protein</topology>
    </subcellularLocation>
</comment>